<dbReference type="Gene3D" id="3.40.630.30">
    <property type="match status" value="1"/>
</dbReference>
<sequence length="280" mass="31713">MVSSDKSSPSKGSSDRESLTRGRRKSLIQRGCSPAVIPRRAGQGGAFVSLIPPDAEHDLATACFLSDTETMRYLKFMTRPSGYTVEDARARREHRDRRQLDKELVNYVIAIRQSQVPAPLLRMVSAREFLPARQIPIDGGHMDMDEPYLVIGCCGLNAIDLDNRCADAGIILDARFWRTGASTEALYLVLKFGFEMLGLHRIGMQTTQDNAGMRGWLEHVAGIRLECIRKEALYLGNDTYADSWDYAMFACDWYASVEKKLRARLEPYQDHAQRRDSFRL</sequence>
<dbReference type="AlphaFoldDB" id="A0A9W8LKH2"/>
<dbReference type="EMBL" id="JANBUL010000066">
    <property type="protein sequence ID" value="KAJ2782668.1"/>
    <property type="molecule type" value="Genomic_DNA"/>
</dbReference>
<evidence type="ECO:0000313" key="4">
    <source>
        <dbReference type="Proteomes" id="UP001140217"/>
    </source>
</evidence>
<gene>
    <name evidence="3" type="ORF">H4R18_002146</name>
</gene>
<dbReference type="InterPro" id="IPR016181">
    <property type="entry name" value="Acyl_CoA_acyltransferase"/>
</dbReference>
<evidence type="ECO:0000259" key="2">
    <source>
        <dbReference type="Pfam" id="PF13302"/>
    </source>
</evidence>
<feature type="region of interest" description="Disordered" evidence="1">
    <location>
        <begin position="1"/>
        <end position="25"/>
    </location>
</feature>
<dbReference type="InterPro" id="IPR000182">
    <property type="entry name" value="GNAT_dom"/>
</dbReference>
<dbReference type="Pfam" id="PF13302">
    <property type="entry name" value="Acetyltransf_3"/>
    <property type="match status" value="1"/>
</dbReference>
<keyword evidence="4" id="KW-1185">Reference proteome</keyword>
<reference evidence="3" key="1">
    <citation type="submission" date="2022-07" db="EMBL/GenBank/DDBJ databases">
        <title>Phylogenomic reconstructions and comparative analyses of Kickxellomycotina fungi.</title>
        <authorList>
            <person name="Reynolds N.K."/>
            <person name="Stajich J.E."/>
            <person name="Barry K."/>
            <person name="Grigoriev I.V."/>
            <person name="Crous P."/>
            <person name="Smith M.E."/>
        </authorList>
    </citation>
    <scope>NUCLEOTIDE SEQUENCE</scope>
    <source>
        <strain evidence="3">NBRC 105414</strain>
    </source>
</reference>
<name>A0A9W8LKH2_9FUNG</name>
<feature type="compositionally biased region" description="Low complexity" evidence="1">
    <location>
        <begin position="1"/>
        <end position="12"/>
    </location>
</feature>
<feature type="domain" description="N-acetyltransferase" evidence="2">
    <location>
        <begin position="50"/>
        <end position="219"/>
    </location>
</feature>
<dbReference type="OrthoDB" id="64477at2759"/>
<dbReference type="GO" id="GO:0016747">
    <property type="term" value="F:acyltransferase activity, transferring groups other than amino-acyl groups"/>
    <property type="evidence" value="ECO:0007669"/>
    <property type="project" value="InterPro"/>
</dbReference>
<comment type="caution">
    <text evidence="3">The sequence shown here is derived from an EMBL/GenBank/DDBJ whole genome shotgun (WGS) entry which is preliminary data.</text>
</comment>
<evidence type="ECO:0000256" key="1">
    <source>
        <dbReference type="SAM" id="MobiDB-lite"/>
    </source>
</evidence>
<protein>
    <recommendedName>
        <fullName evidence="2">N-acetyltransferase domain-containing protein</fullName>
    </recommendedName>
</protein>
<organism evidence="3 4">
    <name type="scientific">Coemansia javaensis</name>
    <dbReference type="NCBI Taxonomy" id="2761396"/>
    <lineage>
        <taxon>Eukaryota</taxon>
        <taxon>Fungi</taxon>
        <taxon>Fungi incertae sedis</taxon>
        <taxon>Zoopagomycota</taxon>
        <taxon>Kickxellomycotina</taxon>
        <taxon>Kickxellomycetes</taxon>
        <taxon>Kickxellales</taxon>
        <taxon>Kickxellaceae</taxon>
        <taxon>Coemansia</taxon>
    </lineage>
</organism>
<accession>A0A9W8LKH2</accession>
<dbReference type="PANTHER" id="PTHR43610:SF1">
    <property type="entry name" value="N-ACETYLTRANSFERASE DOMAIN-CONTAINING PROTEIN"/>
    <property type="match status" value="1"/>
</dbReference>
<dbReference type="SUPFAM" id="SSF55729">
    <property type="entry name" value="Acyl-CoA N-acyltransferases (Nat)"/>
    <property type="match status" value="1"/>
</dbReference>
<dbReference type="PANTHER" id="PTHR43610">
    <property type="entry name" value="BLL6696 PROTEIN"/>
    <property type="match status" value="1"/>
</dbReference>
<evidence type="ECO:0000313" key="3">
    <source>
        <dbReference type="EMBL" id="KAJ2782668.1"/>
    </source>
</evidence>
<dbReference type="Proteomes" id="UP001140217">
    <property type="component" value="Unassembled WGS sequence"/>
</dbReference>
<proteinExistence type="predicted"/>